<feature type="region of interest" description="Disordered" evidence="1">
    <location>
        <begin position="88"/>
        <end position="107"/>
    </location>
</feature>
<feature type="compositionally biased region" description="Basic and acidic residues" evidence="1">
    <location>
        <begin position="313"/>
        <end position="323"/>
    </location>
</feature>
<feature type="region of interest" description="Disordered" evidence="1">
    <location>
        <begin position="179"/>
        <end position="223"/>
    </location>
</feature>
<evidence type="ECO:0000256" key="1">
    <source>
        <dbReference type="SAM" id="MobiDB-lite"/>
    </source>
</evidence>
<protein>
    <submittedName>
        <fullName evidence="3">Uncharacterized protein</fullName>
    </submittedName>
</protein>
<dbReference type="AlphaFoldDB" id="A0A914VEI4"/>
<dbReference type="WBParaSite" id="PSAMB.scaffold1782size27891.g14944.t1">
    <property type="protein sequence ID" value="PSAMB.scaffold1782size27891.g14944.t1"/>
    <property type="gene ID" value="PSAMB.scaffold1782size27891.g14944"/>
</dbReference>
<feature type="compositionally biased region" description="Polar residues" evidence="1">
    <location>
        <begin position="96"/>
        <end position="106"/>
    </location>
</feature>
<evidence type="ECO:0000313" key="2">
    <source>
        <dbReference type="Proteomes" id="UP000887566"/>
    </source>
</evidence>
<feature type="compositionally biased region" description="Polar residues" evidence="1">
    <location>
        <begin position="185"/>
        <end position="200"/>
    </location>
</feature>
<keyword evidence="2" id="KW-1185">Reference proteome</keyword>
<proteinExistence type="predicted"/>
<feature type="compositionally biased region" description="Basic and acidic residues" evidence="1">
    <location>
        <begin position="333"/>
        <end position="352"/>
    </location>
</feature>
<evidence type="ECO:0000313" key="3">
    <source>
        <dbReference type="WBParaSite" id="PSAMB.scaffold1782size27891.g14944.t1"/>
    </source>
</evidence>
<feature type="compositionally biased region" description="Basic residues" evidence="1">
    <location>
        <begin position="242"/>
        <end position="260"/>
    </location>
</feature>
<dbReference type="Proteomes" id="UP000887566">
    <property type="component" value="Unplaced"/>
</dbReference>
<name>A0A914VEI4_9BILA</name>
<feature type="region of interest" description="Disordered" evidence="1">
    <location>
        <begin position="235"/>
        <end position="360"/>
    </location>
</feature>
<reference evidence="3" key="1">
    <citation type="submission" date="2022-11" db="UniProtKB">
        <authorList>
            <consortium name="WormBaseParasite"/>
        </authorList>
    </citation>
    <scope>IDENTIFICATION</scope>
</reference>
<organism evidence="2 3">
    <name type="scientific">Plectus sambesii</name>
    <dbReference type="NCBI Taxonomy" id="2011161"/>
    <lineage>
        <taxon>Eukaryota</taxon>
        <taxon>Metazoa</taxon>
        <taxon>Ecdysozoa</taxon>
        <taxon>Nematoda</taxon>
        <taxon>Chromadorea</taxon>
        <taxon>Plectida</taxon>
        <taxon>Plectina</taxon>
        <taxon>Plectoidea</taxon>
        <taxon>Plectidae</taxon>
        <taxon>Plectus</taxon>
    </lineage>
</organism>
<sequence length="360" mass="39096">MNHRLAASAKRHAHGAAAAYVRDRSLSSHSAAQPSSVVAAAATHRSLIPSHTTAHSPLSAHSAQLLPCPPLSPCRRRLKTPFPRHQWTCPPAAVIGQSNPNDTETTLAGRALSQPGRFRDQAAPTGQSINAAARRLFVDRTRSLDPAKVLRTYRMHVSTSRIGRTSNDSFNPCIGRSGADGGHKQATNEINIANSPSTNADGAIGGPDRRRMAPHSRPLPPWKTLEDVGRRWEDATTQTRRVSQRRKTRAHRRRCRRRRRPCEAHQPAAAEYDRVQQTEMKPPAGLAYSSNRDKRTILSTGGGALNAAATAPDRSKPQADRKSSRTAAVDAAHGSDGESARPYDLAAARDVEALDDDDHE</sequence>
<accession>A0A914VEI4</accession>